<name>A0AAE4IUV5_9ENTR</name>
<evidence type="ECO:0000313" key="3">
    <source>
        <dbReference type="EMBL" id="MDR9890605.1"/>
    </source>
</evidence>
<dbReference type="EMBL" id="JAQGEC010000007">
    <property type="protein sequence ID" value="MDR9890605.1"/>
    <property type="molecule type" value="Genomic_DNA"/>
</dbReference>
<dbReference type="AlphaFoldDB" id="A0AAE4IUV5"/>
<evidence type="ECO:0000313" key="4">
    <source>
        <dbReference type="Proteomes" id="UP001248822"/>
    </source>
</evidence>
<proteinExistence type="predicted"/>
<reference evidence="3" key="1">
    <citation type="submission" date="2022-12" db="EMBL/GenBank/DDBJ databases">
        <title>NDM-1 containing novel ST 2018 Pseudenterobacter timonensis.</title>
        <authorList>
            <person name="Halder G."/>
            <person name="Mandal S."/>
            <person name="Dutta S."/>
        </authorList>
    </citation>
    <scope>NUCLEOTIDE SEQUENCE</scope>
    <source>
        <strain evidence="3">CNCI147</strain>
    </source>
</reference>
<evidence type="ECO:0000256" key="2">
    <source>
        <dbReference type="SAM" id="Phobius"/>
    </source>
</evidence>
<dbReference type="RefSeq" id="WP_310826044.1">
    <property type="nucleotide sequence ID" value="NZ_JAQGEC010000007.1"/>
</dbReference>
<accession>A0AAE4IUV5</accession>
<feature type="transmembrane region" description="Helical" evidence="2">
    <location>
        <begin position="30"/>
        <end position="55"/>
    </location>
</feature>
<feature type="region of interest" description="Disordered" evidence="1">
    <location>
        <begin position="93"/>
        <end position="211"/>
    </location>
</feature>
<keyword evidence="2" id="KW-1133">Transmembrane helix</keyword>
<evidence type="ECO:0000256" key="1">
    <source>
        <dbReference type="SAM" id="MobiDB-lite"/>
    </source>
</evidence>
<keyword evidence="2" id="KW-0472">Membrane</keyword>
<dbReference type="Proteomes" id="UP001248822">
    <property type="component" value="Unassembled WGS sequence"/>
</dbReference>
<keyword evidence="2" id="KW-0812">Transmembrane</keyword>
<feature type="compositionally biased region" description="Basic and acidic residues" evidence="1">
    <location>
        <begin position="201"/>
        <end position="211"/>
    </location>
</feature>
<organism evidence="3 4">
    <name type="scientific">Pseudenterobacter timonensis</name>
    <dbReference type="NCBI Taxonomy" id="1755099"/>
    <lineage>
        <taxon>Bacteria</taxon>
        <taxon>Pseudomonadati</taxon>
        <taxon>Pseudomonadota</taxon>
        <taxon>Gammaproteobacteria</taxon>
        <taxon>Enterobacterales</taxon>
        <taxon>Enterobacteriaceae</taxon>
        <taxon>Pseudenterobacter</taxon>
    </lineage>
</organism>
<feature type="compositionally biased region" description="Basic and acidic residues" evidence="1">
    <location>
        <begin position="122"/>
        <end position="138"/>
    </location>
</feature>
<sequence>MSTISLAAQRSYTTGEAVRFSYRLPRLNHLFGAVLLWALGACAFILAGLYAHLYWHERHPASQPVKAEVAKPETQLSDMHYVWISKPFPPPAPAPVHDSLPPMQALPPVTDDADWQQAPEGDLPRASEDTPPQREARQDSALPEEDVAKEGDESSLKALFMQALKEQQQDYSQGKIPAPPEDETLQQKNEEITSQKNKSPPLKEKGTKAGS</sequence>
<comment type="caution">
    <text evidence="3">The sequence shown here is derived from an EMBL/GenBank/DDBJ whole genome shotgun (WGS) entry which is preliminary data.</text>
</comment>
<gene>
    <name evidence="3" type="ORF">O7047_10210</name>
</gene>
<feature type="compositionally biased region" description="Basic and acidic residues" evidence="1">
    <location>
        <begin position="146"/>
        <end position="155"/>
    </location>
</feature>
<protein>
    <submittedName>
        <fullName evidence="3">Uncharacterized protein</fullName>
    </submittedName>
</protein>